<gene>
    <name evidence="2" type="ORF">K490DRAFT_61893</name>
</gene>
<protein>
    <submittedName>
        <fullName evidence="2">Uncharacterized protein</fullName>
    </submittedName>
</protein>
<accession>A0A9P4I110</accession>
<evidence type="ECO:0000313" key="2">
    <source>
        <dbReference type="EMBL" id="KAF2090574.1"/>
    </source>
</evidence>
<comment type="caution">
    <text evidence="2">The sequence shown here is derived from an EMBL/GenBank/DDBJ whole genome shotgun (WGS) entry which is preliminary data.</text>
</comment>
<dbReference type="Proteomes" id="UP000799776">
    <property type="component" value="Unassembled WGS sequence"/>
</dbReference>
<reference evidence="2" key="1">
    <citation type="journal article" date="2020" name="Stud. Mycol.">
        <title>101 Dothideomycetes genomes: a test case for predicting lifestyles and emergence of pathogens.</title>
        <authorList>
            <person name="Haridas S."/>
            <person name="Albert R."/>
            <person name="Binder M."/>
            <person name="Bloem J."/>
            <person name="Labutti K."/>
            <person name="Salamov A."/>
            <person name="Andreopoulos B."/>
            <person name="Baker S."/>
            <person name="Barry K."/>
            <person name="Bills G."/>
            <person name="Bluhm B."/>
            <person name="Cannon C."/>
            <person name="Castanera R."/>
            <person name="Culley D."/>
            <person name="Daum C."/>
            <person name="Ezra D."/>
            <person name="Gonzalez J."/>
            <person name="Henrissat B."/>
            <person name="Kuo A."/>
            <person name="Liang C."/>
            <person name="Lipzen A."/>
            <person name="Lutzoni F."/>
            <person name="Magnuson J."/>
            <person name="Mondo S."/>
            <person name="Nolan M."/>
            <person name="Ohm R."/>
            <person name="Pangilinan J."/>
            <person name="Park H.-J."/>
            <person name="Ramirez L."/>
            <person name="Alfaro M."/>
            <person name="Sun H."/>
            <person name="Tritt A."/>
            <person name="Yoshinaga Y."/>
            <person name="Zwiers L.-H."/>
            <person name="Turgeon B."/>
            <person name="Goodwin S."/>
            <person name="Spatafora J."/>
            <person name="Crous P."/>
            <person name="Grigoriev I."/>
        </authorList>
    </citation>
    <scope>NUCLEOTIDE SEQUENCE</scope>
    <source>
        <strain evidence="2">CBS 121410</strain>
    </source>
</reference>
<keyword evidence="3" id="KW-1185">Reference proteome</keyword>
<feature type="compositionally biased region" description="Polar residues" evidence="1">
    <location>
        <begin position="216"/>
        <end position="230"/>
    </location>
</feature>
<feature type="compositionally biased region" description="Polar residues" evidence="1">
    <location>
        <begin position="286"/>
        <end position="307"/>
    </location>
</feature>
<proteinExistence type="predicted"/>
<feature type="region of interest" description="Disordered" evidence="1">
    <location>
        <begin position="206"/>
        <end position="311"/>
    </location>
</feature>
<feature type="region of interest" description="Disordered" evidence="1">
    <location>
        <begin position="429"/>
        <end position="478"/>
    </location>
</feature>
<name>A0A9P4I110_9PEZI</name>
<dbReference type="AlphaFoldDB" id="A0A9P4I110"/>
<sequence>MATPDLPAPTAARMPPISWPDQEIFWDKLLSTLDHTNPVLRKRLLKVAVYAVLGAPFMLRLNLEACACRWGVTVERFRVELDELRQFIQRNKLMCPMPLSLLGQQMDSEAPHRILPPPQPNVWEHAFVYWDTCFKHLGPDNLAILGQAMLTTRSDDMINLEQPTSWKGWSDVAKTRTYLRGLRDELMRLKIVIFFDPNAHSAGVIRPQPFAHTPETDSSVPPLLTSQTVPRVQPATGPRALSHLPNFRSIEEGEEVMDSLTGGPSGDHSPSFEVGNAEDMDEQEQVNRTKNAGPSNDTRSTQATQASLPIEEDVTMSDELGEAVNNLVDLPIQEDVTMSDELRDAVDDPVELSERMNPQPTSLATLRHRGARPTEEPNMPIEDTMQPMDGTTRSAEGNDIEAHTIPDGQYNKAEAALKASMDIIKAAKGSLAQQNNGETGALDGSKGEPEQRLDASMAMTQAALDQEEATAPNHPHPSAEEALRAAMATIKAARIAAPSRR</sequence>
<evidence type="ECO:0000256" key="1">
    <source>
        <dbReference type="SAM" id="MobiDB-lite"/>
    </source>
</evidence>
<organism evidence="2 3">
    <name type="scientific">Saccharata proteae CBS 121410</name>
    <dbReference type="NCBI Taxonomy" id="1314787"/>
    <lineage>
        <taxon>Eukaryota</taxon>
        <taxon>Fungi</taxon>
        <taxon>Dikarya</taxon>
        <taxon>Ascomycota</taxon>
        <taxon>Pezizomycotina</taxon>
        <taxon>Dothideomycetes</taxon>
        <taxon>Dothideomycetes incertae sedis</taxon>
        <taxon>Botryosphaeriales</taxon>
        <taxon>Saccharataceae</taxon>
        <taxon>Saccharata</taxon>
    </lineage>
</organism>
<dbReference type="EMBL" id="ML978712">
    <property type="protein sequence ID" value="KAF2090574.1"/>
    <property type="molecule type" value="Genomic_DNA"/>
</dbReference>
<evidence type="ECO:0000313" key="3">
    <source>
        <dbReference type="Proteomes" id="UP000799776"/>
    </source>
</evidence>
<feature type="region of interest" description="Disordered" evidence="1">
    <location>
        <begin position="369"/>
        <end position="396"/>
    </location>
</feature>